<comment type="caution">
    <text evidence="2">The sequence shown here is derived from an EMBL/GenBank/DDBJ whole genome shotgun (WGS) entry which is preliminary data.</text>
</comment>
<keyword evidence="1" id="KW-0812">Transmembrane</keyword>
<keyword evidence="1" id="KW-1133">Transmembrane helix</keyword>
<dbReference type="AlphaFoldDB" id="E7QXT9"/>
<evidence type="ECO:0000313" key="2">
    <source>
        <dbReference type="EMBL" id="EFW90640.1"/>
    </source>
</evidence>
<dbReference type="EMBL" id="AEMG01000022">
    <property type="protein sequence ID" value="EFW90640.1"/>
    <property type="molecule type" value="Genomic_DNA"/>
</dbReference>
<accession>E7QXT9</accession>
<reference evidence="2 3" key="1">
    <citation type="journal article" date="2014" name="ISME J.">
        <title>Trehalose/2-sulfotrehalose biosynthesis and glycine-betaine uptake are widely spread mechanisms for osmoadaptation in the Halobacteriales.</title>
        <authorList>
            <person name="Youssef N.H."/>
            <person name="Savage-Ashlock K.N."/>
            <person name="McCully A.L."/>
            <person name="Luedtke B."/>
            <person name="Shaw E.I."/>
            <person name="Hoff W.D."/>
            <person name="Elshahed M.S."/>
        </authorList>
    </citation>
    <scope>NUCLEOTIDE SEQUENCE [LARGE SCALE GENOMIC DNA]</scope>
    <source>
        <strain evidence="2 3">DX253</strain>
    </source>
</reference>
<name>E7QXT9_HALPU</name>
<dbReference type="PATRIC" id="fig|797209.4.peg.3551"/>
<organism evidence="2 3">
    <name type="scientific">Haladaptatus paucihalophilus DX253</name>
    <dbReference type="NCBI Taxonomy" id="797209"/>
    <lineage>
        <taxon>Archaea</taxon>
        <taxon>Methanobacteriati</taxon>
        <taxon>Methanobacteriota</taxon>
        <taxon>Stenosarchaea group</taxon>
        <taxon>Halobacteria</taxon>
        <taxon>Halobacteriales</taxon>
        <taxon>Haladaptataceae</taxon>
        <taxon>Haladaptatus</taxon>
    </lineage>
</organism>
<dbReference type="RefSeq" id="WP_007982224.1">
    <property type="nucleotide sequence ID" value="NZ_AEMG01000022.1"/>
</dbReference>
<evidence type="ECO:0000256" key="1">
    <source>
        <dbReference type="SAM" id="Phobius"/>
    </source>
</evidence>
<dbReference type="Proteomes" id="UP000003751">
    <property type="component" value="Unassembled WGS sequence"/>
</dbReference>
<sequence>MVRYVSVGVGFAGENLSSTKWHPSAGVLVGFVAFVPLVFLL</sequence>
<evidence type="ECO:0000313" key="3">
    <source>
        <dbReference type="Proteomes" id="UP000003751"/>
    </source>
</evidence>
<proteinExistence type="predicted"/>
<keyword evidence="1" id="KW-0472">Membrane</keyword>
<feature type="transmembrane region" description="Helical" evidence="1">
    <location>
        <begin position="21"/>
        <end position="40"/>
    </location>
</feature>
<gene>
    <name evidence="2" type="ORF">ZOD2009_18140</name>
</gene>
<protein>
    <submittedName>
        <fullName evidence="2">Uncharacterized protein</fullName>
    </submittedName>
</protein>